<name>I3X667_SINF2</name>
<dbReference type="PROSITE" id="PS00092">
    <property type="entry name" value="N6_MTASE"/>
    <property type="match status" value="1"/>
</dbReference>
<dbReference type="GO" id="GO:0008168">
    <property type="term" value="F:methyltransferase activity"/>
    <property type="evidence" value="ECO:0007669"/>
    <property type="project" value="InterPro"/>
</dbReference>
<reference evidence="2 3" key="1">
    <citation type="journal article" date="2012" name="J. Bacteriol.">
        <title>Complete genome sequence of the broad-host-range strain Sinorhizobium fredii USDA257.</title>
        <authorList>
            <person name="Schuldes J."/>
            <person name="Rodriguez Orbegoso M."/>
            <person name="Schmeisser C."/>
            <person name="Krishnan H.B."/>
            <person name="Daniel R."/>
            <person name="Streit W.R."/>
        </authorList>
    </citation>
    <scope>NUCLEOTIDE SEQUENCE [LARGE SCALE GENOMIC DNA]</scope>
    <source>
        <strain evidence="2 3">USDA 257</strain>
    </source>
</reference>
<sequence>MAYVVTVACWAAIFCAPLINKKGRAKSSNGPKPRSARSSHEDHGPRSKRPRPETEAENKLRDIAMLDAVIAICKGGGMTVVASKYARIENDLYQTEPWATEALVRHFPVKGMRIWEPAAGNHLIADVLKEAGATVHTSDFATYSRQQDQWVDFLDDLPITFGGDGIITNPPYGVQNRTAVKFAEKALERCTGLVALLLTAKFDSGSTRTHLYRDNPRFAAKITLTDRISWTLDGITGTEDHAWYIWTETPRLPRSPVILYAGRQA</sequence>
<dbReference type="STRING" id="1185652.USDA257_c28020"/>
<dbReference type="InterPro" id="IPR029063">
    <property type="entry name" value="SAM-dependent_MTases_sf"/>
</dbReference>
<evidence type="ECO:0000256" key="1">
    <source>
        <dbReference type="SAM" id="MobiDB-lite"/>
    </source>
</evidence>
<accession>I3X667</accession>
<gene>
    <name evidence="2" type="ORF">USDA257_c28020</name>
</gene>
<evidence type="ECO:0000313" key="3">
    <source>
        <dbReference type="Proteomes" id="UP000006180"/>
    </source>
</evidence>
<dbReference type="Proteomes" id="UP000006180">
    <property type="component" value="Chromosome"/>
</dbReference>
<proteinExistence type="predicted"/>
<organism evidence="2 3">
    <name type="scientific">Sinorhizobium fredii (strain USDA 257)</name>
    <dbReference type="NCBI Taxonomy" id="1185652"/>
    <lineage>
        <taxon>Bacteria</taxon>
        <taxon>Pseudomonadati</taxon>
        <taxon>Pseudomonadota</taxon>
        <taxon>Alphaproteobacteria</taxon>
        <taxon>Hyphomicrobiales</taxon>
        <taxon>Rhizobiaceae</taxon>
        <taxon>Sinorhizobium/Ensifer group</taxon>
        <taxon>Sinorhizobium</taxon>
    </lineage>
</organism>
<dbReference type="HOGENOM" id="CLU_1049304_0_0_5"/>
<evidence type="ECO:0000313" key="2">
    <source>
        <dbReference type="EMBL" id="AFL51373.1"/>
    </source>
</evidence>
<feature type="region of interest" description="Disordered" evidence="1">
    <location>
        <begin position="23"/>
        <end position="57"/>
    </location>
</feature>
<dbReference type="PATRIC" id="fig|1185652.3.peg.2910"/>
<protein>
    <submittedName>
        <fullName evidence="2">Uncharacterized protein</fullName>
    </submittedName>
</protein>
<dbReference type="SUPFAM" id="SSF53335">
    <property type="entry name" value="S-adenosyl-L-methionine-dependent methyltransferases"/>
    <property type="match status" value="1"/>
</dbReference>
<dbReference type="EMBL" id="CP003563">
    <property type="protein sequence ID" value="AFL51373.1"/>
    <property type="molecule type" value="Genomic_DNA"/>
</dbReference>
<dbReference type="InterPro" id="IPR002052">
    <property type="entry name" value="DNA_methylase_N6_adenine_CS"/>
</dbReference>
<dbReference type="eggNOG" id="COG2265">
    <property type="taxonomic scope" value="Bacteria"/>
</dbReference>
<feature type="compositionally biased region" description="Basic and acidic residues" evidence="1">
    <location>
        <begin position="38"/>
        <end position="57"/>
    </location>
</feature>
<dbReference type="GO" id="GO:0003676">
    <property type="term" value="F:nucleic acid binding"/>
    <property type="evidence" value="ECO:0007669"/>
    <property type="project" value="InterPro"/>
</dbReference>
<dbReference type="KEGG" id="sfd:USDA257_c28020"/>
<dbReference type="AlphaFoldDB" id="I3X667"/>
<dbReference type="GO" id="GO:0032259">
    <property type="term" value="P:methylation"/>
    <property type="evidence" value="ECO:0007669"/>
    <property type="project" value="InterPro"/>
</dbReference>